<feature type="transmembrane region" description="Helical" evidence="1">
    <location>
        <begin position="297"/>
        <end position="313"/>
    </location>
</feature>
<reference evidence="3 4" key="1">
    <citation type="journal article" date="2019" name="Int. J. Syst. Evol. Microbiol.">
        <title>The Global Catalogue of Microorganisms (GCM) 10K type strain sequencing project: providing services to taxonomists for standard genome sequencing and annotation.</title>
        <authorList>
            <consortium name="The Broad Institute Genomics Platform"/>
            <consortium name="The Broad Institute Genome Sequencing Center for Infectious Disease"/>
            <person name="Wu L."/>
            <person name="Ma J."/>
        </authorList>
    </citation>
    <scope>NUCLEOTIDE SEQUENCE [LARGE SCALE GENOMIC DNA]</scope>
    <source>
        <strain evidence="3 4">JCM 5067</strain>
    </source>
</reference>
<evidence type="ECO:0000259" key="2">
    <source>
        <dbReference type="Pfam" id="PF01757"/>
    </source>
</evidence>
<evidence type="ECO:0000313" key="3">
    <source>
        <dbReference type="EMBL" id="GAA0577963.1"/>
    </source>
</evidence>
<dbReference type="GO" id="GO:0016746">
    <property type="term" value="F:acyltransferase activity"/>
    <property type="evidence" value="ECO:0007669"/>
    <property type="project" value="UniProtKB-KW"/>
</dbReference>
<sequence length="409" mass="45420">MTHGNTIGGPAPGAAVTPEVPVRDGLLRPATSRLPSLTGLRFPAALLVFLNHSGLPFPGLRLLKDNETTHDWFELTRNAGSLGVTFFFVLSGFVLTWSARETDTTRAFWRRRFVKIYPNYVITWVLAMVLFASAYTPTRTAVANLFMVQVWVPKFDVFSSVNTPSWSLGCELVFYACFPLLLTLFRRIPVERLKYWIGALVALVIATPTITYAVFPDKPYFPGGEQLGAHATVTQYWFAYFLPPVRMVDFALGMLVALAVIKGRWWNIGMLWSTGLLVGGYVLASHVPFLYSQRSTTIVPIVFLIAAAATADVKGTVSPFRNRTMVWLGEISFAFYLVHFIVLTYGRKWLGHDFYSTAETVGLLSAMFAVSVLAAWALYALVERPITRGWSRPRRQGAATGAKPLAGAE</sequence>
<gene>
    <name evidence="3" type="ORF">GCM10010394_03110</name>
</gene>
<dbReference type="PANTHER" id="PTHR23028:SF53">
    <property type="entry name" value="ACYL_TRANSF_3 DOMAIN-CONTAINING PROTEIN"/>
    <property type="match status" value="1"/>
</dbReference>
<evidence type="ECO:0000256" key="1">
    <source>
        <dbReference type="SAM" id="Phobius"/>
    </source>
</evidence>
<feature type="transmembrane region" description="Helical" evidence="1">
    <location>
        <begin position="268"/>
        <end position="291"/>
    </location>
</feature>
<dbReference type="Proteomes" id="UP001500668">
    <property type="component" value="Unassembled WGS sequence"/>
</dbReference>
<feature type="transmembrane region" description="Helical" evidence="1">
    <location>
        <begin position="235"/>
        <end position="261"/>
    </location>
</feature>
<keyword evidence="4" id="KW-1185">Reference proteome</keyword>
<keyword evidence="1" id="KW-1133">Transmembrane helix</keyword>
<dbReference type="InterPro" id="IPR050879">
    <property type="entry name" value="Acyltransferase_3"/>
</dbReference>
<comment type="caution">
    <text evidence="3">The sequence shown here is derived from an EMBL/GenBank/DDBJ whole genome shotgun (WGS) entry which is preliminary data.</text>
</comment>
<dbReference type="Pfam" id="PF01757">
    <property type="entry name" value="Acyl_transf_3"/>
    <property type="match status" value="1"/>
</dbReference>
<proteinExistence type="predicted"/>
<feature type="transmembrane region" description="Helical" evidence="1">
    <location>
        <begin position="120"/>
        <end position="146"/>
    </location>
</feature>
<dbReference type="PANTHER" id="PTHR23028">
    <property type="entry name" value="ACETYLTRANSFERASE"/>
    <property type="match status" value="1"/>
</dbReference>
<keyword evidence="1" id="KW-0812">Transmembrane</keyword>
<accession>A0ABN1EYT3</accession>
<feature type="transmembrane region" description="Helical" evidence="1">
    <location>
        <begin position="166"/>
        <end position="185"/>
    </location>
</feature>
<keyword evidence="1" id="KW-0472">Membrane</keyword>
<name>A0ABN1EYT3_9ACTN</name>
<feature type="transmembrane region" description="Helical" evidence="1">
    <location>
        <begin position="79"/>
        <end position="99"/>
    </location>
</feature>
<feature type="transmembrane region" description="Helical" evidence="1">
    <location>
        <begin position="363"/>
        <end position="382"/>
    </location>
</feature>
<feature type="transmembrane region" description="Helical" evidence="1">
    <location>
        <begin position="325"/>
        <end position="343"/>
    </location>
</feature>
<feature type="domain" description="Acyltransferase 3" evidence="2">
    <location>
        <begin position="36"/>
        <end position="379"/>
    </location>
</feature>
<dbReference type="RefSeq" id="WP_344068907.1">
    <property type="nucleotide sequence ID" value="NZ_BAAACA010000002.1"/>
</dbReference>
<keyword evidence="3" id="KW-0012">Acyltransferase</keyword>
<protein>
    <submittedName>
        <fullName evidence="3">Acyltransferase</fullName>
    </submittedName>
</protein>
<feature type="transmembrane region" description="Helical" evidence="1">
    <location>
        <begin position="197"/>
        <end position="215"/>
    </location>
</feature>
<evidence type="ECO:0000313" key="4">
    <source>
        <dbReference type="Proteomes" id="UP001500668"/>
    </source>
</evidence>
<keyword evidence="3" id="KW-0808">Transferase</keyword>
<dbReference type="InterPro" id="IPR002656">
    <property type="entry name" value="Acyl_transf_3_dom"/>
</dbReference>
<organism evidence="3 4">
    <name type="scientific">Streptomyces crystallinus</name>
    <dbReference type="NCBI Taxonomy" id="68191"/>
    <lineage>
        <taxon>Bacteria</taxon>
        <taxon>Bacillati</taxon>
        <taxon>Actinomycetota</taxon>
        <taxon>Actinomycetes</taxon>
        <taxon>Kitasatosporales</taxon>
        <taxon>Streptomycetaceae</taxon>
        <taxon>Streptomyces</taxon>
    </lineage>
</organism>
<dbReference type="EMBL" id="BAAACA010000002">
    <property type="protein sequence ID" value="GAA0577963.1"/>
    <property type="molecule type" value="Genomic_DNA"/>
</dbReference>